<dbReference type="EMBL" id="LKTM01000011">
    <property type="protein sequence ID" value="KQH80755.1"/>
    <property type="molecule type" value="Genomic_DNA"/>
</dbReference>
<dbReference type="AlphaFoldDB" id="A0A0Q2RZH9"/>
<evidence type="ECO:0000313" key="3">
    <source>
        <dbReference type="EMBL" id="KQH80755.1"/>
    </source>
</evidence>
<dbReference type="InterPro" id="IPR000868">
    <property type="entry name" value="Isochorismatase-like_dom"/>
</dbReference>
<feature type="domain" description="Isochorismatase-like" evidence="2">
    <location>
        <begin position="27"/>
        <end position="201"/>
    </location>
</feature>
<dbReference type="GO" id="GO:0016787">
    <property type="term" value="F:hydrolase activity"/>
    <property type="evidence" value="ECO:0007669"/>
    <property type="project" value="UniProtKB-KW"/>
</dbReference>
<gene>
    <name evidence="3" type="ORF">AO501_22115</name>
</gene>
<proteinExistence type="predicted"/>
<comment type="caution">
    <text evidence="3">The sequence shown here is derived from an EMBL/GenBank/DDBJ whole genome shotgun (WGS) entry which is preliminary data.</text>
</comment>
<dbReference type="Pfam" id="PF00857">
    <property type="entry name" value="Isochorismatase"/>
    <property type="match status" value="1"/>
</dbReference>
<dbReference type="OrthoDB" id="9814140at2"/>
<evidence type="ECO:0000259" key="2">
    <source>
        <dbReference type="Pfam" id="PF00857"/>
    </source>
</evidence>
<protein>
    <submittedName>
        <fullName evidence="3">Isochorismatase</fullName>
    </submittedName>
</protein>
<accession>A0A0Q2RZH9</accession>
<evidence type="ECO:0000313" key="4">
    <source>
        <dbReference type="Proteomes" id="UP000051677"/>
    </source>
</evidence>
<dbReference type="Proteomes" id="UP000051677">
    <property type="component" value="Unassembled WGS sequence"/>
</dbReference>
<keyword evidence="1" id="KW-0378">Hydrolase</keyword>
<dbReference type="SUPFAM" id="SSF52499">
    <property type="entry name" value="Isochorismatase-like hydrolases"/>
    <property type="match status" value="1"/>
</dbReference>
<dbReference type="InterPro" id="IPR036380">
    <property type="entry name" value="Isochorismatase-like_sf"/>
</dbReference>
<dbReference type="InterPro" id="IPR050272">
    <property type="entry name" value="Isochorismatase-like_hydrls"/>
</dbReference>
<organism evidence="3 4">
    <name type="scientific">Mycobacterium gordonae</name>
    <dbReference type="NCBI Taxonomy" id="1778"/>
    <lineage>
        <taxon>Bacteria</taxon>
        <taxon>Bacillati</taxon>
        <taxon>Actinomycetota</taxon>
        <taxon>Actinomycetes</taxon>
        <taxon>Mycobacteriales</taxon>
        <taxon>Mycobacteriaceae</taxon>
        <taxon>Mycobacterium</taxon>
    </lineage>
</organism>
<dbReference type="PANTHER" id="PTHR43540">
    <property type="entry name" value="PEROXYUREIDOACRYLATE/UREIDOACRYLATE AMIDOHYDROLASE-RELATED"/>
    <property type="match status" value="1"/>
</dbReference>
<evidence type="ECO:0000256" key="1">
    <source>
        <dbReference type="ARBA" id="ARBA00022801"/>
    </source>
</evidence>
<dbReference type="CDD" id="cd00431">
    <property type="entry name" value="cysteine_hydrolases"/>
    <property type="match status" value="1"/>
</dbReference>
<reference evidence="3 4" key="1">
    <citation type="submission" date="2015-10" db="EMBL/GenBank/DDBJ databases">
        <title>Mycobacterium gordonae draft genome assembly.</title>
        <authorList>
            <person name="Ustinova V."/>
            <person name="Smirnova T."/>
            <person name="Blagodatskikh K."/>
            <person name="Varlamov D."/>
            <person name="Larionova E."/>
            <person name="Chernousova L."/>
        </authorList>
    </citation>
    <scope>NUCLEOTIDE SEQUENCE [LARGE SCALE GENOMIC DNA]</scope>
    <source>
        <strain evidence="3 4">CTRI 14-8773</strain>
    </source>
</reference>
<dbReference type="PANTHER" id="PTHR43540:SF16">
    <property type="entry name" value="ISOCHORISMATASE-LIKE DOMAIN-CONTAINING PROTEIN"/>
    <property type="match status" value="1"/>
</dbReference>
<sequence>MSTSSVYDEPAEPGLPPSGFQLDVTHAALVVTDPQNDFLSPDGATWSVFGASVEDNDTVEHIDQLLSAAKSAGITVAISPHYYYPSDQDWQFGGPLERFMHSVGMFARTHPLQLEGFDGSGADYLERYKNRILDGKTVVASPHKIVGPQSNDLVLQLRKRGVTQVLLAGMAANLCTESHLRELIEQGFEVVVIRDATAGARLPEGDGYLAALINFRFLASAIWTTDQAVAELAQAT</sequence>
<dbReference type="Gene3D" id="3.40.50.850">
    <property type="entry name" value="Isochorismatase-like"/>
    <property type="match status" value="1"/>
</dbReference>
<name>A0A0Q2RZH9_MYCGO</name>